<dbReference type="Pfam" id="PF12530">
    <property type="entry name" value="DUF3730"/>
    <property type="match status" value="2"/>
</dbReference>
<dbReference type="InterPro" id="IPR045163">
    <property type="entry name" value="Focadhesin/RST1"/>
</dbReference>
<comment type="caution">
    <text evidence="2">The sequence shown here is derived from an EMBL/GenBank/DDBJ whole genome shotgun (WGS) entry which is preliminary data.</text>
</comment>
<dbReference type="PANTHER" id="PTHR16212:SF4">
    <property type="entry name" value="FOCADHESIN"/>
    <property type="match status" value="1"/>
</dbReference>
<proteinExistence type="predicted"/>
<dbReference type="AlphaFoldDB" id="A0A7J6XAD2"/>
<dbReference type="InterPro" id="IPR022542">
    <property type="entry name" value="FOCAD/RST1_DUF3730"/>
</dbReference>
<reference evidence="2 3" key="1">
    <citation type="submission" date="2020-06" db="EMBL/GenBank/DDBJ databases">
        <title>Transcriptomic and genomic resources for Thalictrum thalictroides and T. hernandezii: Facilitating candidate gene discovery in an emerging model plant lineage.</title>
        <authorList>
            <person name="Arias T."/>
            <person name="Riano-Pachon D.M."/>
            <person name="Di Stilio V.S."/>
        </authorList>
    </citation>
    <scope>NUCLEOTIDE SEQUENCE [LARGE SCALE GENOMIC DNA]</scope>
    <source>
        <strain evidence="3">cv. WT478/WT964</strain>
        <tissue evidence="2">Leaves</tissue>
    </source>
</reference>
<name>A0A7J6XAD2_THATH</name>
<protein>
    <submittedName>
        <fullName evidence="2">Rst1</fullName>
    </submittedName>
</protein>
<keyword evidence="3" id="KW-1185">Reference proteome</keyword>
<dbReference type="OrthoDB" id="6125419at2759"/>
<evidence type="ECO:0000313" key="3">
    <source>
        <dbReference type="Proteomes" id="UP000554482"/>
    </source>
</evidence>
<organism evidence="2 3">
    <name type="scientific">Thalictrum thalictroides</name>
    <name type="common">Rue-anemone</name>
    <name type="synonym">Anemone thalictroides</name>
    <dbReference type="NCBI Taxonomy" id="46969"/>
    <lineage>
        <taxon>Eukaryota</taxon>
        <taxon>Viridiplantae</taxon>
        <taxon>Streptophyta</taxon>
        <taxon>Embryophyta</taxon>
        <taxon>Tracheophyta</taxon>
        <taxon>Spermatophyta</taxon>
        <taxon>Magnoliopsida</taxon>
        <taxon>Ranunculales</taxon>
        <taxon>Ranunculaceae</taxon>
        <taxon>Thalictroideae</taxon>
        <taxon>Thalictrum</taxon>
    </lineage>
</organism>
<gene>
    <name evidence="2" type="ORF">FRX31_003647</name>
</gene>
<sequence>MDSSYTLLLERTRVPQPSLQKLAVISIFQKLQSAPLYLNPDSNPGRDAITQCLTSNSSSVIDQSIREICRLVKEGVLNTSRGLLELQSSLEGCDLEFVDVFVKGIGFIVRIGFQKNEVFLEEGFDYTENHPFVRVLACGRSEVQSELVKQVLLFIVKSKQMGLRKVLDFLRPFLNFSILRIPFSPPSSSLFARDLVSSIAALSCSFSSEAVPVIKLLIEYLKYFPCKNANDFKDVFYIAECLVDAYTVVLTQTVGSGLMKNEVQLCGVELVETLLSFYSDLNKHFNGKEAIVELSKRLLHVQKQLGLHYFPELSSVLTSLFIILSRAEFEHEQLSIMKLSVFLLKWESENEHVVGRTACGLTQELLFLLPVINLLSSPSGHVVGRTACGLTQELLFLLPVINLLSSPSGSIKAAAIDLLTVLEKVLIEFVFARKGLPVIQYELPSISDFKSIICRLLQHLWFQEHFSFSSSYFLSLASNSRTESTVENSDLKSWISHLRSYCLLNVERQKSLLVSQRQKNISIEMSLLLGSVVVGLVMHQSIGSYAVDAFAAIGIMDPKLGLPQLLVVLFYSKFFCNYESNTHEMLLKLLELLPSVASHSAMTPLIVQTILPMLNKDTKPAMRATATRLLCKTWEITDRIFGTLQGILHPKAFSEFVSEKDVCISLAVSIRDVCRKNPDRGVDLILSVSECIGSPDPAVKSLGFQSLGYLCEADVVDFYTAWTVIGKHVMDYIIDPTVAHGVCALLRWGAMDAEAYSDASKTVLEILWDIGTSKNSANGTKWLKARCSAFESLTHYEVEQIQRCIPDFKTANMQFLVSEDNPDVLRAMEGFEIKIMTFEHNTRRRLLKQRKIIVNKVEKLLDAFPQVVFHSGNSSSNPKDLPGAALICFSFTPKELHNQGTPKELQKLHAAYETALVDIAESLQLSRNILIAMLSLQSWKPFMQRWVKAVDMLLNAKVKSSGSDKTSNAAADILKVK</sequence>
<dbReference type="EMBL" id="JABWDY010002291">
    <property type="protein sequence ID" value="KAF5206766.1"/>
    <property type="molecule type" value="Genomic_DNA"/>
</dbReference>
<feature type="domain" description="DUF3730" evidence="1">
    <location>
        <begin position="567"/>
        <end position="793"/>
    </location>
</feature>
<dbReference type="InterPro" id="IPR016024">
    <property type="entry name" value="ARM-type_fold"/>
</dbReference>
<dbReference type="Proteomes" id="UP000554482">
    <property type="component" value="Unassembled WGS sequence"/>
</dbReference>
<evidence type="ECO:0000313" key="2">
    <source>
        <dbReference type="EMBL" id="KAF5206766.1"/>
    </source>
</evidence>
<evidence type="ECO:0000259" key="1">
    <source>
        <dbReference type="Pfam" id="PF12530"/>
    </source>
</evidence>
<accession>A0A7J6XAD2</accession>
<dbReference type="GO" id="GO:0060147">
    <property type="term" value="P:regulation of post-transcriptional gene silencing"/>
    <property type="evidence" value="ECO:0007669"/>
    <property type="project" value="InterPro"/>
</dbReference>
<dbReference type="PANTHER" id="PTHR16212">
    <property type="entry name" value="FOCADHESIN FAMILY MEMBER"/>
    <property type="match status" value="1"/>
</dbReference>
<feature type="domain" description="DUF3730" evidence="1">
    <location>
        <begin position="83"/>
        <end position="365"/>
    </location>
</feature>
<dbReference type="SUPFAM" id="SSF48371">
    <property type="entry name" value="ARM repeat"/>
    <property type="match status" value="1"/>
</dbReference>